<sequence length="179" mass="20138">MPADPVFPAAHAPAVYLRALEPEDLDFLFALENDADIWGVSDTLAPVSRHALREYLAHASADFYLVRQLRLVVTTEIGRTPVGVVDLFDYDPLHQRAGIGITVLATERRHGYARQALALMKEHARRVLRLHQLYATVGADNTPSMKLFHATGFRQVGTRQQWLRTPGGWLDAVEWQCLL</sequence>
<accession>A0A1G1T636</accession>
<evidence type="ECO:0000259" key="1">
    <source>
        <dbReference type="PROSITE" id="PS51186"/>
    </source>
</evidence>
<feature type="domain" description="N-acetyltransferase" evidence="1">
    <location>
        <begin position="15"/>
        <end position="179"/>
    </location>
</feature>
<evidence type="ECO:0000313" key="3">
    <source>
        <dbReference type="Proteomes" id="UP000176294"/>
    </source>
</evidence>
<keyword evidence="3" id="KW-1185">Reference proteome</keyword>
<dbReference type="PROSITE" id="PS51186">
    <property type="entry name" value="GNAT"/>
    <property type="match status" value="1"/>
</dbReference>
<organism evidence="2 3">
    <name type="scientific">Hymenobacter lapidarius</name>
    <dbReference type="NCBI Taxonomy" id="1908237"/>
    <lineage>
        <taxon>Bacteria</taxon>
        <taxon>Pseudomonadati</taxon>
        <taxon>Bacteroidota</taxon>
        <taxon>Cytophagia</taxon>
        <taxon>Cytophagales</taxon>
        <taxon>Hymenobacteraceae</taxon>
        <taxon>Hymenobacter</taxon>
    </lineage>
</organism>
<dbReference type="Gene3D" id="3.40.630.30">
    <property type="match status" value="1"/>
</dbReference>
<dbReference type="GO" id="GO:0016747">
    <property type="term" value="F:acyltransferase activity, transferring groups other than amino-acyl groups"/>
    <property type="evidence" value="ECO:0007669"/>
    <property type="project" value="InterPro"/>
</dbReference>
<dbReference type="OrthoDB" id="893030at2"/>
<dbReference type="STRING" id="1908237.BEN47_01645"/>
<dbReference type="AlphaFoldDB" id="A0A1G1T636"/>
<dbReference type="Proteomes" id="UP000176294">
    <property type="component" value="Unassembled WGS sequence"/>
</dbReference>
<comment type="caution">
    <text evidence="2">The sequence shown here is derived from an EMBL/GenBank/DDBJ whole genome shotgun (WGS) entry which is preliminary data.</text>
</comment>
<dbReference type="EMBL" id="MDZB01000098">
    <property type="protein sequence ID" value="OGX86284.1"/>
    <property type="molecule type" value="Genomic_DNA"/>
</dbReference>
<dbReference type="InterPro" id="IPR000182">
    <property type="entry name" value="GNAT_dom"/>
</dbReference>
<dbReference type="PANTHER" id="PTHR43415">
    <property type="entry name" value="SPERMIDINE N(1)-ACETYLTRANSFERASE"/>
    <property type="match status" value="1"/>
</dbReference>
<dbReference type="InterPro" id="IPR016181">
    <property type="entry name" value="Acyl_CoA_acyltransferase"/>
</dbReference>
<dbReference type="PANTHER" id="PTHR43415:SF3">
    <property type="entry name" value="GNAT-FAMILY ACETYLTRANSFERASE"/>
    <property type="match status" value="1"/>
</dbReference>
<dbReference type="RefSeq" id="WP_070727341.1">
    <property type="nucleotide sequence ID" value="NZ_MDZB01000098.1"/>
</dbReference>
<proteinExistence type="predicted"/>
<dbReference type="CDD" id="cd04301">
    <property type="entry name" value="NAT_SF"/>
    <property type="match status" value="1"/>
</dbReference>
<reference evidence="2 3" key="1">
    <citation type="submission" date="2016-08" db="EMBL/GenBank/DDBJ databases">
        <title>Hymenobacter coccineus sp. nov., Hymenobacter lapidarius sp. nov. and Hymenobacter glacialis sp. nov., isolated from Antarctic soil.</title>
        <authorList>
            <person name="Sedlacek I."/>
            <person name="Kralova S."/>
            <person name="Kyrova K."/>
            <person name="Maslanova I."/>
            <person name="Stankova E."/>
            <person name="Vrbovska V."/>
            <person name="Nemec M."/>
            <person name="Bartak M."/>
            <person name="Svec P."/>
            <person name="Busse H.-J."/>
            <person name="Pantucek R."/>
        </authorList>
    </citation>
    <scope>NUCLEOTIDE SEQUENCE [LARGE SCALE GENOMIC DNA]</scope>
    <source>
        <strain evidence="2 3">CCM 8643</strain>
    </source>
</reference>
<dbReference type="Pfam" id="PF13302">
    <property type="entry name" value="Acetyltransf_3"/>
    <property type="match status" value="1"/>
</dbReference>
<protein>
    <submittedName>
        <fullName evidence="2">GNAT family N-acetyltransferase</fullName>
    </submittedName>
</protein>
<dbReference type="SUPFAM" id="SSF55729">
    <property type="entry name" value="Acyl-CoA N-acyltransferases (Nat)"/>
    <property type="match status" value="1"/>
</dbReference>
<name>A0A1G1T636_9BACT</name>
<evidence type="ECO:0000313" key="2">
    <source>
        <dbReference type="EMBL" id="OGX86284.1"/>
    </source>
</evidence>
<gene>
    <name evidence="2" type="ORF">BEN47_01645</name>
</gene>